<gene>
    <name evidence="1" type="ORF">Tco_1019782</name>
</gene>
<dbReference type="Proteomes" id="UP001151760">
    <property type="component" value="Unassembled WGS sequence"/>
</dbReference>
<reference evidence="1" key="2">
    <citation type="submission" date="2022-01" db="EMBL/GenBank/DDBJ databases">
        <authorList>
            <person name="Yamashiro T."/>
            <person name="Shiraishi A."/>
            <person name="Satake H."/>
            <person name="Nakayama K."/>
        </authorList>
    </citation>
    <scope>NUCLEOTIDE SEQUENCE</scope>
</reference>
<sequence length="530" mass="60125">MVGANHAAYTDRFHELAKLVPHLVTLESARIKRVMRRGRPVEETSKSGGVVEIKEGESLFYEWWKAANHLLYNYPKLNRVPGQAGNPLALEGNRNNWNNGNRATGRAFNVNVNAVEALQDPKVVTGTFSLNDNFATDIDRIIRDCKLETREILVLHKFDTVGWFEITLGKDSGYLGFKGNVLLGAAKALMNAKVDEPKLSDISVVRDFVDVFPEDFFKELQTGFLRSDLSHSPLGSTVLFLKKKDGSFAWCIDLLECYYRRFITNSSKVAKPLASLMQKIQNLLRYVESRIRLCTHAKGKVENVTAEMLRGMDQLIERKEDGRTDKTYYDLRDMYGGHVWRRILLPMTWWKIYFAALVDIAEGVENTAVDKTLCFVEEPVEIIDHEVKSLKRSRIPIVKSIGTRSESCYAAIRTLIWAIEVDHVKAKYFRLFVDDDVEPISLSLMRFPLGWGTVNNCALRVACRDLEAAFEYPVAHGLLSCYYMLCVACVCCCIVLRLLCGQEVSSTLCGYEPVCATVPRVWNWGHHSSP</sequence>
<organism evidence="1 2">
    <name type="scientific">Tanacetum coccineum</name>
    <dbReference type="NCBI Taxonomy" id="301880"/>
    <lineage>
        <taxon>Eukaryota</taxon>
        <taxon>Viridiplantae</taxon>
        <taxon>Streptophyta</taxon>
        <taxon>Embryophyta</taxon>
        <taxon>Tracheophyta</taxon>
        <taxon>Spermatophyta</taxon>
        <taxon>Magnoliopsida</taxon>
        <taxon>eudicotyledons</taxon>
        <taxon>Gunneridae</taxon>
        <taxon>Pentapetalae</taxon>
        <taxon>asterids</taxon>
        <taxon>campanulids</taxon>
        <taxon>Asterales</taxon>
        <taxon>Asteraceae</taxon>
        <taxon>Asteroideae</taxon>
        <taxon>Anthemideae</taxon>
        <taxon>Anthemidinae</taxon>
        <taxon>Tanacetum</taxon>
    </lineage>
</organism>
<accession>A0ABQ5G0E6</accession>
<name>A0ABQ5G0E6_9ASTR</name>
<evidence type="ECO:0008006" key="3">
    <source>
        <dbReference type="Google" id="ProtNLM"/>
    </source>
</evidence>
<dbReference type="EMBL" id="BQNB010017886">
    <property type="protein sequence ID" value="GJT68302.1"/>
    <property type="molecule type" value="Genomic_DNA"/>
</dbReference>
<evidence type="ECO:0000313" key="2">
    <source>
        <dbReference type="Proteomes" id="UP001151760"/>
    </source>
</evidence>
<protein>
    <recommendedName>
        <fullName evidence="3">Reverse transcriptase domain-containing protein</fullName>
    </recommendedName>
</protein>
<comment type="caution">
    <text evidence="1">The sequence shown here is derived from an EMBL/GenBank/DDBJ whole genome shotgun (WGS) entry which is preliminary data.</text>
</comment>
<reference evidence="1" key="1">
    <citation type="journal article" date="2022" name="Int. J. Mol. Sci.">
        <title>Draft Genome of Tanacetum Coccineum: Genomic Comparison of Closely Related Tanacetum-Family Plants.</title>
        <authorList>
            <person name="Yamashiro T."/>
            <person name="Shiraishi A."/>
            <person name="Nakayama K."/>
            <person name="Satake H."/>
        </authorList>
    </citation>
    <scope>NUCLEOTIDE SEQUENCE</scope>
</reference>
<proteinExistence type="predicted"/>
<keyword evidence="2" id="KW-1185">Reference proteome</keyword>
<evidence type="ECO:0000313" key="1">
    <source>
        <dbReference type="EMBL" id="GJT68302.1"/>
    </source>
</evidence>